<dbReference type="Pfam" id="PF01061">
    <property type="entry name" value="ABC2_membrane"/>
    <property type="match status" value="1"/>
</dbReference>
<dbReference type="PANTHER" id="PTHR19241">
    <property type="entry name" value="ATP-BINDING CASSETTE TRANSPORTER"/>
    <property type="match status" value="1"/>
</dbReference>
<dbReference type="InterPro" id="IPR013525">
    <property type="entry name" value="ABC2_TM"/>
</dbReference>
<feature type="domain" description="ABC-2 type transporter transmembrane" evidence="7">
    <location>
        <begin position="5"/>
        <end position="74"/>
    </location>
</feature>
<protein>
    <recommendedName>
        <fullName evidence="7">ABC-2 type transporter transmembrane domain-containing protein</fullName>
    </recommendedName>
</protein>
<evidence type="ECO:0000256" key="6">
    <source>
        <dbReference type="SAM" id="Phobius"/>
    </source>
</evidence>
<feature type="transmembrane region" description="Helical" evidence="6">
    <location>
        <begin position="24"/>
        <end position="44"/>
    </location>
</feature>
<evidence type="ECO:0000256" key="1">
    <source>
        <dbReference type="ARBA" id="ARBA00004141"/>
    </source>
</evidence>
<keyword evidence="9" id="KW-1185">Reference proteome</keyword>
<dbReference type="Proteomes" id="UP000737018">
    <property type="component" value="Unassembled WGS sequence"/>
</dbReference>
<evidence type="ECO:0000313" key="9">
    <source>
        <dbReference type="Proteomes" id="UP000737018"/>
    </source>
</evidence>
<organism evidence="8 9">
    <name type="scientific">Castanea mollissima</name>
    <name type="common">Chinese chestnut</name>
    <dbReference type="NCBI Taxonomy" id="60419"/>
    <lineage>
        <taxon>Eukaryota</taxon>
        <taxon>Viridiplantae</taxon>
        <taxon>Streptophyta</taxon>
        <taxon>Embryophyta</taxon>
        <taxon>Tracheophyta</taxon>
        <taxon>Spermatophyta</taxon>
        <taxon>Magnoliopsida</taxon>
        <taxon>eudicotyledons</taxon>
        <taxon>Gunneridae</taxon>
        <taxon>Pentapetalae</taxon>
        <taxon>rosids</taxon>
        <taxon>fabids</taxon>
        <taxon>Fagales</taxon>
        <taxon>Fagaceae</taxon>
        <taxon>Castanea</taxon>
    </lineage>
</organism>
<gene>
    <name evidence="8" type="ORF">CMV_026466</name>
</gene>
<dbReference type="OrthoDB" id="1658013at2759"/>
<keyword evidence="4 6" id="KW-1133">Transmembrane helix</keyword>
<keyword evidence="5 6" id="KW-0472">Membrane</keyword>
<proteinExistence type="predicted"/>
<evidence type="ECO:0000256" key="4">
    <source>
        <dbReference type="ARBA" id="ARBA00022989"/>
    </source>
</evidence>
<evidence type="ECO:0000256" key="2">
    <source>
        <dbReference type="ARBA" id="ARBA00022448"/>
    </source>
</evidence>
<dbReference type="GO" id="GO:0140359">
    <property type="term" value="F:ABC-type transporter activity"/>
    <property type="evidence" value="ECO:0007669"/>
    <property type="project" value="InterPro"/>
</dbReference>
<dbReference type="EMBL" id="JRKL02007844">
    <property type="protein sequence ID" value="KAF3947397.1"/>
    <property type="molecule type" value="Genomic_DNA"/>
</dbReference>
<name>A0A8J4V7J3_9ROSI</name>
<accession>A0A8J4V7J3</accession>
<evidence type="ECO:0000256" key="5">
    <source>
        <dbReference type="ARBA" id="ARBA00023136"/>
    </source>
</evidence>
<evidence type="ECO:0000256" key="3">
    <source>
        <dbReference type="ARBA" id="ARBA00022692"/>
    </source>
</evidence>
<comment type="subcellular location">
    <subcellularLocation>
        <location evidence="1">Membrane</location>
        <topology evidence="1">Multi-pass membrane protein</topology>
    </subcellularLocation>
</comment>
<keyword evidence="2" id="KW-0813">Transport</keyword>
<sequence>MTVESFAASAMGLTVGAVVPTTEAAMAVGPSLMTVFLVFGGYYVNADNTPIIFRWIPRVSLIRWAFQGLCINEFKGLQFDHQNSFDIQNGEQALERLSFGGSCIRETVIAQSRILLFCQVEPTLPINQVESNQHLASPPIDQVRPFILEGAN</sequence>
<dbReference type="AlphaFoldDB" id="A0A8J4V7J3"/>
<keyword evidence="3 6" id="KW-0812">Transmembrane</keyword>
<comment type="caution">
    <text evidence="8">The sequence shown here is derived from an EMBL/GenBank/DDBJ whole genome shotgun (WGS) entry which is preliminary data.</text>
</comment>
<dbReference type="GO" id="GO:0005886">
    <property type="term" value="C:plasma membrane"/>
    <property type="evidence" value="ECO:0007669"/>
    <property type="project" value="UniProtKB-ARBA"/>
</dbReference>
<evidence type="ECO:0000313" key="8">
    <source>
        <dbReference type="EMBL" id="KAF3947397.1"/>
    </source>
</evidence>
<evidence type="ECO:0000259" key="7">
    <source>
        <dbReference type="Pfam" id="PF01061"/>
    </source>
</evidence>
<reference evidence="8" key="1">
    <citation type="submission" date="2020-03" db="EMBL/GenBank/DDBJ databases">
        <title>Castanea mollissima Vanexum genome sequencing.</title>
        <authorList>
            <person name="Staton M."/>
        </authorList>
    </citation>
    <scope>NUCLEOTIDE SEQUENCE</scope>
    <source>
        <tissue evidence="8">Leaf</tissue>
    </source>
</reference>